<evidence type="ECO:0000256" key="6">
    <source>
        <dbReference type="ARBA" id="ARBA00023136"/>
    </source>
</evidence>
<feature type="transmembrane region" description="Helical" evidence="7">
    <location>
        <begin position="222"/>
        <end position="244"/>
    </location>
</feature>
<evidence type="ECO:0000256" key="1">
    <source>
        <dbReference type="ARBA" id="ARBA00004651"/>
    </source>
</evidence>
<organism evidence="9 10">
    <name type="scientific">Sinomicrobium weinanense</name>
    <dbReference type="NCBI Taxonomy" id="2842200"/>
    <lineage>
        <taxon>Bacteria</taxon>
        <taxon>Pseudomonadati</taxon>
        <taxon>Bacteroidota</taxon>
        <taxon>Flavobacteriia</taxon>
        <taxon>Flavobacteriales</taxon>
        <taxon>Flavobacteriaceae</taxon>
        <taxon>Sinomicrobium</taxon>
    </lineage>
</organism>
<comment type="caution">
    <text evidence="9">The sequence shown here is derived from an EMBL/GenBank/DDBJ whole genome shotgun (WGS) entry which is preliminary data.</text>
</comment>
<dbReference type="Proteomes" id="UP000653730">
    <property type="component" value="Unassembled WGS sequence"/>
</dbReference>
<reference evidence="9 10" key="1">
    <citation type="submission" date="2020-09" db="EMBL/GenBank/DDBJ databases">
        <title>Sinomicrobium weinanense sp. nov., a halophilic bacteria isolated from saline-alkali soil.</title>
        <authorList>
            <person name="Wu P."/>
            <person name="Ren H."/>
            <person name="Mei Y."/>
            <person name="Liang Y."/>
            <person name="Chen Z."/>
        </authorList>
    </citation>
    <scope>NUCLEOTIDE SEQUENCE [LARGE SCALE GENOMIC DNA]</scope>
    <source>
        <strain evidence="9 10">FJxs</strain>
    </source>
</reference>
<dbReference type="EMBL" id="JACVDC010000140">
    <property type="protein sequence ID" value="MBC9798601.1"/>
    <property type="molecule type" value="Genomic_DNA"/>
</dbReference>
<feature type="transmembrane region" description="Helical" evidence="7">
    <location>
        <begin position="16"/>
        <end position="37"/>
    </location>
</feature>
<feature type="domain" description="Major facilitator superfamily (MFS) profile" evidence="8">
    <location>
        <begin position="14"/>
        <end position="399"/>
    </location>
</feature>
<feature type="transmembrane region" description="Helical" evidence="7">
    <location>
        <begin position="81"/>
        <end position="98"/>
    </location>
</feature>
<feature type="transmembrane region" description="Helical" evidence="7">
    <location>
        <begin position="145"/>
        <end position="166"/>
    </location>
</feature>
<dbReference type="InterPro" id="IPR036259">
    <property type="entry name" value="MFS_trans_sf"/>
</dbReference>
<dbReference type="PANTHER" id="PTHR23517">
    <property type="entry name" value="RESISTANCE PROTEIN MDTM, PUTATIVE-RELATED-RELATED"/>
    <property type="match status" value="1"/>
</dbReference>
<dbReference type="GO" id="GO:0005886">
    <property type="term" value="C:plasma membrane"/>
    <property type="evidence" value="ECO:0007669"/>
    <property type="project" value="UniProtKB-SubCell"/>
</dbReference>
<evidence type="ECO:0000256" key="3">
    <source>
        <dbReference type="ARBA" id="ARBA00022475"/>
    </source>
</evidence>
<dbReference type="RefSeq" id="WP_187967711.1">
    <property type="nucleotide sequence ID" value="NZ_JACVDC010000140.1"/>
</dbReference>
<dbReference type="PANTHER" id="PTHR23517:SF3">
    <property type="entry name" value="INTEGRAL MEMBRANE TRANSPORT PROTEIN"/>
    <property type="match status" value="1"/>
</dbReference>
<dbReference type="InterPro" id="IPR011701">
    <property type="entry name" value="MFS"/>
</dbReference>
<name>A0A926JWE5_9FLAO</name>
<accession>A0A926JWE5</accession>
<proteinExistence type="predicted"/>
<feature type="transmembrane region" description="Helical" evidence="7">
    <location>
        <begin position="49"/>
        <end position="69"/>
    </location>
</feature>
<dbReference type="InterPro" id="IPR050171">
    <property type="entry name" value="MFS_Transporters"/>
</dbReference>
<keyword evidence="5 7" id="KW-1133">Transmembrane helix</keyword>
<dbReference type="Gene3D" id="1.20.1250.20">
    <property type="entry name" value="MFS general substrate transporter like domains"/>
    <property type="match status" value="2"/>
</dbReference>
<evidence type="ECO:0000313" key="9">
    <source>
        <dbReference type="EMBL" id="MBC9798601.1"/>
    </source>
</evidence>
<keyword evidence="4 7" id="KW-0812">Transmembrane</keyword>
<feature type="transmembrane region" description="Helical" evidence="7">
    <location>
        <begin position="374"/>
        <end position="392"/>
    </location>
</feature>
<evidence type="ECO:0000256" key="5">
    <source>
        <dbReference type="ARBA" id="ARBA00022989"/>
    </source>
</evidence>
<dbReference type="GO" id="GO:0022857">
    <property type="term" value="F:transmembrane transporter activity"/>
    <property type="evidence" value="ECO:0007669"/>
    <property type="project" value="InterPro"/>
</dbReference>
<feature type="transmembrane region" description="Helical" evidence="7">
    <location>
        <begin position="256"/>
        <end position="279"/>
    </location>
</feature>
<dbReference type="SUPFAM" id="SSF103473">
    <property type="entry name" value="MFS general substrate transporter"/>
    <property type="match status" value="1"/>
</dbReference>
<feature type="transmembrane region" description="Helical" evidence="7">
    <location>
        <begin position="172"/>
        <end position="189"/>
    </location>
</feature>
<dbReference type="InterPro" id="IPR020846">
    <property type="entry name" value="MFS_dom"/>
</dbReference>
<evidence type="ECO:0000259" key="8">
    <source>
        <dbReference type="PROSITE" id="PS50850"/>
    </source>
</evidence>
<keyword evidence="2" id="KW-0813">Transport</keyword>
<protein>
    <submittedName>
        <fullName evidence="9">MFS transporter</fullName>
    </submittedName>
</protein>
<feature type="transmembrane region" description="Helical" evidence="7">
    <location>
        <begin position="288"/>
        <end position="305"/>
    </location>
</feature>
<feature type="transmembrane region" description="Helical" evidence="7">
    <location>
        <begin position="348"/>
        <end position="368"/>
    </location>
</feature>
<keyword evidence="3" id="KW-1003">Cell membrane</keyword>
<sequence>MKDFYLFLKRNARQVSFGWVLTFLSSFGQTFLISLYVPEILKAFSLSEGTFGGIYAICTIVSSVIMLTIGHSIDHKPVKTVTTITVIGAAVSCFVLGISHYHIALLFLALIGLRLTGQGWMTHISMTVMSRYYDTDRGKALSVSALGYSIGEAFFPIVISTLILWYDYEVAAIASGVFLLLYLVRLYFVKLTHFDPKKKENKDISSKAIVRDYLKILSEKKFYTMIPASIVVAFTSTSFFFYQYVFVEDKGWSVSLYASFFTAYAITRFVMTLMSGLWVDRFTARRMFRIYLLPMTIGLLPLAFMDGITGALIFLILAGCSVGASGSVTTAVIAELYGVEKLGVVRSLYTMLVVLSTALGPFLVGLLLDADVDFRWIILGLFFMTTASLLNAQRIKNVP</sequence>
<dbReference type="PROSITE" id="PS50850">
    <property type="entry name" value="MFS"/>
    <property type="match status" value="1"/>
</dbReference>
<dbReference type="Pfam" id="PF07690">
    <property type="entry name" value="MFS_1"/>
    <property type="match status" value="1"/>
</dbReference>
<evidence type="ECO:0000256" key="7">
    <source>
        <dbReference type="SAM" id="Phobius"/>
    </source>
</evidence>
<keyword evidence="10" id="KW-1185">Reference proteome</keyword>
<evidence type="ECO:0000256" key="4">
    <source>
        <dbReference type="ARBA" id="ARBA00022692"/>
    </source>
</evidence>
<feature type="transmembrane region" description="Helical" evidence="7">
    <location>
        <begin position="311"/>
        <end position="336"/>
    </location>
</feature>
<gene>
    <name evidence="9" type="ORF">IBL28_21725</name>
</gene>
<dbReference type="AlphaFoldDB" id="A0A926JWE5"/>
<evidence type="ECO:0000256" key="2">
    <source>
        <dbReference type="ARBA" id="ARBA00022448"/>
    </source>
</evidence>
<comment type="subcellular location">
    <subcellularLocation>
        <location evidence="1">Cell membrane</location>
        <topology evidence="1">Multi-pass membrane protein</topology>
    </subcellularLocation>
</comment>
<keyword evidence="6 7" id="KW-0472">Membrane</keyword>
<evidence type="ECO:0000313" key="10">
    <source>
        <dbReference type="Proteomes" id="UP000653730"/>
    </source>
</evidence>